<dbReference type="InterPro" id="IPR014158">
    <property type="entry name" value="T4SS_VirB5"/>
</dbReference>
<dbReference type="RefSeq" id="WP_014229959.1">
    <property type="nucleotide sequence ID" value="NC_016612.1"/>
</dbReference>
<dbReference type="KEGG" id="kox:KOX_24570"/>
<dbReference type="HOGENOM" id="CLU_058586_1_0_6"/>
<dbReference type="AlphaFoldDB" id="A0A0H3HDU2"/>
<dbReference type="Proteomes" id="UP000007843">
    <property type="component" value="Chromosome"/>
</dbReference>
<proteinExistence type="predicted"/>
<dbReference type="Gene3D" id="1.20.58.430">
    <property type="entry name" value="Type IV secretion system, VirB5-domain"/>
    <property type="match status" value="1"/>
</dbReference>
<name>A0A0H3HDU2_KLEM8</name>
<keyword evidence="2" id="KW-0732">Signal</keyword>
<evidence type="ECO:0000256" key="1">
    <source>
        <dbReference type="SAM" id="Coils"/>
    </source>
</evidence>
<dbReference type="InterPro" id="IPR023220">
    <property type="entry name" value="T4SS_VirB5-domain"/>
</dbReference>
<feature type="chain" id="PRO_5002611222" evidence="2">
    <location>
        <begin position="21"/>
        <end position="239"/>
    </location>
</feature>
<evidence type="ECO:0000313" key="4">
    <source>
        <dbReference type="Proteomes" id="UP000007843"/>
    </source>
</evidence>
<gene>
    <name evidence="3" type="ordered locus">KOX_24570</name>
</gene>
<feature type="signal peptide" evidence="2">
    <location>
        <begin position="1"/>
        <end position="20"/>
    </location>
</feature>
<sequence>MRFRDIILALSLFISTQAMSAGIPVFDAVQNTESMNQWIQKLQQWQETVTHYRSELDAYKQQLATATGVRDVQAFLREAKSLKTDIDNLRQNGISLDDLLSNQSGSYSSELNSLYNKYKTFDTCNPSSSSQRYLDSCKQMILNQAVAIENTSEVENKITGTLGDISDLSDRIANAQDSKESQDLANAIAAKSVQLNALTSQWEMSVKQAEQRATLLEQQKQKAFEQQQLTAPVADLNSL</sequence>
<feature type="coiled-coil region" evidence="1">
    <location>
        <begin position="35"/>
        <end position="92"/>
    </location>
</feature>
<evidence type="ECO:0000256" key="2">
    <source>
        <dbReference type="SAM" id="SignalP"/>
    </source>
</evidence>
<keyword evidence="1" id="KW-0175">Coiled coil</keyword>
<dbReference type="EMBL" id="CP003218">
    <property type="protein sequence ID" value="AEX06629.1"/>
    <property type="molecule type" value="Genomic_DNA"/>
</dbReference>
<dbReference type="Pfam" id="PF07996">
    <property type="entry name" value="T4SS"/>
    <property type="match status" value="1"/>
</dbReference>
<protein>
    <submittedName>
        <fullName evidence="3">Putative conjugal transfer protein</fullName>
    </submittedName>
</protein>
<accession>A0A0H3HDU2</accession>
<dbReference type="PATRIC" id="fig|1006551.4.peg.4930"/>
<evidence type="ECO:0000313" key="3">
    <source>
        <dbReference type="EMBL" id="AEX06629.1"/>
    </source>
</evidence>
<organism evidence="3 4">
    <name type="scientific">Klebsiella michiganensis (strain ATCC 8724 / DSM 4798 / JCM 20051 / NBRC 3318 / NRRL B-199 / KCTC 1686 / BUCSAV 143 / CCM 1901)</name>
    <dbReference type="NCBI Taxonomy" id="1006551"/>
    <lineage>
        <taxon>Bacteria</taxon>
        <taxon>Pseudomonadati</taxon>
        <taxon>Pseudomonadota</taxon>
        <taxon>Gammaproteobacteria</taxon>
        <taxon>Enterobacterales</taxon>
        <taxon>Enterobacteriaceae</taxon>
        <taxon>Klebsiella/Raoultella group</taxon>
        <taxon>Klebsiella</taxon>
    </lineage>
</organism>
<reference evidence="3 4" key="1">
    <citation type="journal article" date="2012" name="J. Bacteriol.">
        <title>Complete genome sequence of Klebsiella oxytoca KCTC 1686, used in production of 2,3-butanediol.</title>
        <authorList>
            <person name="Shin S.H."/>
            <person name="Kim S."/>
            <person name="Kim J.Y."/>
            <person name="Lee S."/>
            <person name="Um Y."/>
            <person name="Oh M.K."/>
            <person name="Kim Y.R."/>
            <person name="Lee J."/>
            <person name="Yang K.S."/>
        </authorList>
    </citation>
    <scope>NUCLEOTIDE SEQUENCE [LARGE SCALE GENOMIC DNA]</scope>
    <source>
        <strain evidence="4">ATCC 8724 / DSM 4798 / JCM 20051 / NBRC 3318 / NRRL B-199 / KCTC 1686</strain>
    </source>
</reference>
<dbReference type="SUPFAM" id="SSF101082">
    <property type="entry name" value="Typo IV secretion system protein TraC"/>
    <property type="match status" value="1"/>
</dbReference>